<comment type="caution">
    <text evidence="1">The sequence shown here is derived from an EMBL/GenBank/DDBJ whole genome shotgun (WGS) entry which is preliminary data.</text>
</comment>
<evidence type="ECO:0000313" key="1">
    <source>
        <dbReference type="EMBL" id="TNV78693.1"/>
    </source>
</evidence>
<organism evidence="1 2">
    <name type="scientific">Halteria grandinella</name>
    <dbReference type="NCBI Taxonomy" id="5974"/>
    <lineage>
        <taxon>Eukaryota</taxon>
        <taxon>Sar</taxon>
        <taxon>Alveolata</taxon>
        <taxon>Ciliophora</taxon>
        <taxon>Intramacronucleata</taxon>
        <taxon>Spirotrichea</taxon>
        <taxon>Stichotrichia</taxon>
        <taxon>Sporadotrichida</taxon>
        <taxon>Halteriidae</taxon>
        <taxon>Halteria</taxon>
    </lineage>
</organism>
<dbReference type="AlphaFoldDB" id="A0A8J8T247"/>
<dbReference type="Proteomes" id="UP000785679">
    <property type="component" value="Unassembled WGS sequence"/>
</dbReference>
<sequence length="74" mass="8399">MMAAAFDQKSLQKELNQTIKFIFQVDLSECKILFTAVPDLVIRRLTVNQMRALLPTSSEISYSAILVTSRETFS</sequence>
<evidence type="ECO:0000313" key="2">
    <source>
        <dbReference type="Proteomes" id="UP000785679"/>
    </source>
</evidence>
<keyword evidence="2" id="KW-1185">Reference proteome</keyword>
<reference evidence="1" key="1">
    <citation type="submission" date="2019-06" db="EMBL/GenBank/DDBJ databases">
        <authorList>
            <person name="Zheng W."/>
        </authorList>
    </citation>
    <scope>NUCLEOTIDE SEQUENCE</scope>
    <source>
        <strain evidence="1">QDHG01</strain>
    </source>
</reference>
<gene>
    <name evidence="1" type="ORF">FGO68_gene8874</name>
</gene>
<name>A0A8J8T247_HALGN</name>
<protein>
    <submittedName>
        <fullName evidence="1">Uncharacterized protein</fullName>
    </submittedName>
</protein>
<accession>A0A8J8T247</accession>
<dbReference type="EMBL" id="RRYP01009990">
    <property type="protein sequence ID" value="TNV78693.1"/>
    <property type="molecule type" value="Genomic_DNA"/>
</dbReference>
<proteinExistence type="predicted"/>